<feature type="region of interest" description="Disordered" evidence="1">
    <location>
        <begin position="689"/>
        <end position="724"/>
    </location>
</feature>
<feature type="region of interest" description="Disordered" evidence="1">
    <location>
        <begin position="172"/>
        <end position="191"/>
    </location>
</feature>
<sequence>MGSKLKKVDPSVGTLVWVRRRNGSWWPGRTMGLHELPDACVLSAKNQTPVKFLGRDNANMDWYNFDTTRRVKEFHCAEFRDCIEKAKASKGCQVMVGSKRAVKYARREDAILHALELEKESETQKHEVVIRAVGGTRKEQKDVDAEGNRQELTQSGISFEDPNDSTLKLHSLLKKRRKTPNDSEDDGSEGVKRMRGIEDLVNGVVAKGKANVKCKTEVLVPVKNTPSISEPKEEDKLTHVFDSKSSFSFLKKKTQNQVASICETLKRKYRRRQLRKVLEHSTLVSVPIFCDDGSGSVPSYYQEIKDRKDSMLDSMVDSSVLIYSSKDFPTGLGQKQASPDASESRNSELSSISEIPEDDFSDSSLYDVPFVDDETHCKGVPLEVYEPTRLSGQSSQVKSISLSCEGLDKYGSTSFTTEHHHNSSRKTKKGTSKWQLKGKRNSRSLGKKTNDMLYLGNPENRDVEADDFLPGTSHMDEFGVGINPEVHADTLDESFLSEDDGGGWSEHNDDDVADPSYDYSSKFKKQRSKKKKGKMSAHGRGGKFMSLSNNKSGVARPQTEGSLAVLSQKDPRSASHHQSFFLGNSRNDVSDVSSINFQWGSSLFDVNLEVRASYSGQSVPLVSLMSKYSGKAIVGHPLTVEVCSYGYCDILLNSVNYFPMENFSEQLIHVEDEVVAGTLRAEPSLYFSRKKPGRHSKSSKKSSKSKKNGTTSKKTRSLSSFSGLPKQEAGRQILVEKLKGDNVMACIPLTIVFSRINESLS</sequence>
<dbReference type="Gene3D" id="2.30.30.140">
    <property type="match status" value="1"/>
</dbReference>
<comment type="caution">
    <text evidence="3">The sequence shown here is derived from an EMBL/GenBank/DDBJ whole genome shotgun (WGS) entry which is preliminary data.</text>
</comment>
<feature type="compositionally biased region" description="Basic and acidic residues" evidence="1">
    <location>
        <begin position="137"/>
        <end position="149"/>
    </location>
</feature>
<dbReference type="InterPro" id="IPR044679">
    <property type="entry name" value="PWWP2-like"/>
</dbReference>
<keyword evidence="4" id="KW-1185">Reference proteome</keyword>
<dbReference type="CDD" id="cd05162">
    <property type="entry name" value="PWWP"/>
    <property type="match status" value="1"/>
</dbReference>
<dbReference type="PANTHER" id="PTHR33697:SF1">
    <property type="entry name" value="TUDOR_PWWP_MBT SUPERFAMILY PROTEIN"/>
    <property type="match status" value="1"/>
</dbReference>
<name>A0AAD4SRD8_9MAGN</name>
<gene>
    <name evidence="3" type="ORF">MKW98_021282</name>
</gene>
<dbReference type="PROSITE" id="PS50812">
    <property type="entry name" value="PWWP"/>
    <property type="match status" value="1"/>
</dbReference>
<dbReference type="Proteomes" id="UP001202328">
    <property type="component" value="Unassembled WGS sequence"/>
</dbReference>
<reference evidence="3" key="1">
    <citation type="submission" date="2022-04" db="EMBL/GenBank/DDBJ databases">
        <title>A functionally conserved STORR gene fusion in Papaver species that diverged 16.8 million years ago.</title>
        <authorList>
            <person name="Catania T."/>
        </authorList>
    </citation>
    <scope>NUCLEOTIDE SEQUENCE</scope>
    <source>
        <strain evidence="3">S-188037</strain>
    </source>
</reference>
<dbReference type="SUPFAM" id="SSF63748">
    <property type="entry name" value="Tudor/PWWP/MBT"/>
    <property type="match status" value="1"/>
</dbReference>
<dbReference type="PANTHER" id="PTHR33697">
    <property type="entry name" value="T17B22.17 PROTEIN-RELATED"/>
    <property type="match status" value="1"/>
</dbReference>
<dbReference type="Pfam" id="PF00855">
    <property type="entry name" value="PWWP"/>
    <property type="match status" value="1"/>
</dbReference>
<feature type="region of interest" description="Disordered" evidence="1">
    <location>
        <begin position="137"/>
        <end position="164"/>
    </location>
</feature>
<evidence type="ECO:0000256" key="1">
    <source>
        <dbReference type="SAM" id="MobiDB-lite"/>
    </source>
</evidence>
<feature type="domain" description="PWWP" evidence="2">
    <location>
        <begin position="12"/>
        <end position="74"/>
    </location>
</feature>
<evidence type="ECO:0000313" key="3">
    <source>
        <dbReference type="EMBL" id="KAI3917520.1"/>
    </source>
</evidence>
<dbReference type="InterPro" id="IPR000313">
    <property type="entry name" value="PWWP_dom"/>
</dbReference>
<feature type="region of interest" description="Disordered" evidence="1">
    <location>
        <begin position="330"/>
        <end position="360"/>
    </location>
</feature>
<feature type="compositionally biased region" description="Basic residues" evidence="1">
    <location>
        <begin position="522"/>
        <end position="541"/>
    </location>
</feature>
<dbReference type="AlphaFoldDB" id="A0AAD4SRD8"/>
<evidence type="ECO:0000313" key="4">
    <source>
        <dbReference type="Proteomes" id="UP001202328"/>
    </source>
</evidence>
<feature type="compositionally biased region" description="Basic residues" evidence="1">
    <location>
        <begin position="689"/>
        <end position="707"/>
    </location>
</feature>
<organism evidence="3 4">
    <name type="scientific">Papaver atlanticum</name>
    <dbReference type="NCBI Taxonomy" id="357466"/>
    <lineage>
        <taxon>Eukaryota</taxon>
        <taxon>Viridiplantae</taxon>
        <taxon>Streptophyta</taxon>
        <taxon>Embryophyta</taxon>
        <taxon>Tracheophyta</taxon>
        <taxon>Spermatophyta</taxon>
        <taxon>Magnoliopsida</taxon>
        <taxon>Ranunculales</taxon>
        <taxon>Papaveraceae</taxon>
        <taxon>Papaveroideae</taxon>
        <taxon>Papaver</taxon>
    </lineage>
</organism>
<feature type="region of interest" description="Disordered" evidence="1">
    <location>
        <begin position="494"/>
        <end position="561"/>
    </location>
</feature>
<accession>A0AAD4SRD8</accession>
<protein>
    <recommendedName>
        <fullName evidence="2">PWWP domain-containing protein</fullName>
    </recommendedName>
</protein>
<feature type="compositionally biased region" description="Basic residues" evidence="1">
    <location>
        <begin position="422"/>
        <end position="446"/>
    </location>
</feature>
<evidence type="ECO:0000259" key="2">
    <source>
        <dbReference type="PROSITE" id="PS50812"/>
    </source>
</evidence>
<feature type="region of interest" description="Disordered" evidence="1">
    <location>
        <begin position="412"/>
        <end position="456"/>
    </location>
</feature>
<proteinExistence type="predicted"/>
<dbReference type="EMBL" id="JAJJMB010008983">
    <property type="protein sequence ID" value="KAI3917520.1"/>
    <property type="molecule type" value="Genomic_DNA"/>
</dbReference>